<proteinExistence type="predicted"/>
<dbReference type="PANTHER" id="PTHR43158">
    <property type="entry name" value="SKFA PEPTIDE EXPORT ATP-BINDING PROTEIN SKFE"/>
    <property type="match status" value="1"/>
</dbReference>
<dbReference type="EMBL" id="VZCW01000269">
    <property type="protein sequence ID" value="MQN13220.1"/>
    <property type="molecule type" value="Genomic_DNA"/>
</dbReference>
<keyword evidence="2 4" id="KW-0067">ATP-binding</keyword>
<keyword evidence="1" id="KW-0547">Nucleotide-binding</keyword>
<evidence type="ECO:0000313" key="5">
    <source>
        <dbReference type="Proteomes" id="UP000442105"/>
    </source>
</evidence>
<dbReference type="GO" id="GO:0016887">
    <property type="term" value="F:ATP hydrolysis activity"/>
    <property type="evidence" value="ECO:0007669"/>
    <property type="project" value="InterPro"/>
</dbReference>
<comment type="caution">
    <text evidence="4">The sequence shown here is derived from an EMBL/GenBank/DDBJ whole genome shotgun (WGS) entry which is preliminary data.</text>
</comment>
<dbReference type="AlphaFoldDB" id="A0AA90ZLZ2"/>
<reference evidence="5" key="1">
    <citation type="submission" date="2019-09" db="EMBL/GenBank/DDBJ databases">
        <title>Distinct polysaccharide growth profiles of human intestinal Prevotella copri isolates.</title>
        <authorList>
            <person name="Fehlner-Peach H."/>
            <person name="Magnabosco C."/>
            <person name="Raghavan V."/>
            <person name="Scher J.U."/>
            <person name="Tett A."/>
            <person name="Cox L.M."/>
            <person name="Gottsegen C."/>
            <person name="Watters A."/>
            <person name="Wiltshire- Gordon J.D."/>
            <person name="Segata N."/>
            <person name="Bonneau R."/>
            <person name="Littman D.R."/>
        </authorList>
    </citation>
    <scope>NUCLEOTIDE SEQUENCE [LARGE SCALE GENOMIC DNA]</scope>
    <source>
        <strain evidence="5">iAQ1179</strain>
    </source>
</reference>
<dbReference type="InterPro" id="IPR003593">
    <property type="entry name" value="AAA+_ATPase"/>
</dbReference>
<dbReference type="InterPro" id="IPR027417">
    <property type="entry name" value="P-loop_NTPase"/>
</dbReference>
<feature type="domain" description="ABC transporter" evidence="3">
    <location>
        <begin position="7"/>
        <end position="217"/>
    </location>
</feature>
<dbReference type="SUPFAM" id="SSF52540">
    <property type="entry name" value="P-loop containing nucleoside triphosphate hydrolases"/>
    <property type="match status" value="1"/>
</dbReference>
<accession>A0AA90ZLZ2</accession>
<dbReference type="GO" id="GO:0005524">
    <property type="term" value="F:ATP binding"/>
    <property type="evidence" value="ECO:0007669"/>
    <property type="project" value="UniProtKB-KW"/>
</dbReference>
<dbReference type="SMART" id="SM00382">
    <property type="entry name" value="AAA"/>
    <property type="match status" value="1"/>
</dbReference>
<dbReference type="Proteomes" id="UP000442105">
    <property type="component" value="Unassembled WGS sequence"/>
</dbReference>
<evidence type="ECO:0000259" key="3">
    <source>
        <dbReference type="PROSITE" id="PS50893"/>
    </source>
</evidence>
<dbReference type="PROSITE" id="PS50893">
    <property type="entry name" value="ABC_TRANSPORTER_2"/>
    <property type="match status" value="1"/>
</dbReference>
<evidence type="ECO:0000256" key="1">
    <source>
        <dbReference type="ARBA" id="ARBA00022741"/>
    </source>
</evidence>
<dbReference type="PANTHER" id="PTHR43158:SF2">
    <property type="entry name" value="SKFA PEPTIDE EXPORT ATP-BINDING PROTEIN SKFE"/>
    <property type="match status" value="1"/>
</dbReference>
<protein>
    <submittedName>
        <fullName evidence="4">ATP-binding cassette domain-containing protein</fullName>
    </submittedName>
</protein>
<dbReference type="Gene3D" id="3.40.50.300">
    <property type="entry name" value="P-loop containing nucleotide triphosphate hydrolases"/>
    <property type="match status" value="1"/>
</dbReference>
<evidence type="ECO:0000256" key="2">
    <source>
        <dbReference type="ARBA" id="ARBA00022840"/>
    </source>
</evidence>
<dbReference type="InterPro" id="IPR003439">
    <property type="entry name" value="ABC_transporter-like_ATP-bd"/>
</dbReference>
<sequence length="217" mass="24543">MAMVLVLEADSIYYEIDGHEILKGAYINCKQGEVVGLLGRNGCGKSTMLEIIFGTRRGAHSFVRIGGKVYTDKAFRSGMLRMQPQFEYIPRGLRVSTILRMEGYHKDDIQDVLIQDIYDCKVGELSGGLLKYFQFFIFLQSPVPFVILDEPFAGLSPVAVEHVIDLLKEAKNTKGIIVSDHNFAAIDRISDRLMYMENGQTREVASLEELNGLYYRM</sequence>
<evidence type="ECO:0000313" key="4">
    <source>
        <dbReference type="EMBL" id="MQN13220.1"/>
    </source>
</evidence>
<gene>
    <name evidence="4" type="ORF">F7D95_10445</name>
</gene>
<name>A0AA90ZLZ2_9BACT</name>
<dbReference type="Pfam" id="PF00005">
    <property type="entry name" value="ABC_tran"/>
    <property type="match status" value="1"/>
</dbReference>
<organism evidence="4 5">
    <name type="scientific">Segatella copri</name>
    <dbReference type="NCBI Taxonomy" id="165179"/>
    <lineage>
        <taxon>Bacteria</taxon>
        <taxon>Pseudomonadati</taxon>
        <taxon>Bacteroidota</taxon>
        <taxon>Bacteroidia</taxon>
        <taxon>Bacteroidales</taxon>
        <taxon>Prevotellaceae</taxon>
        <taxon>Segatella</taxon>
    </lineage>
</organism>